<proteinExistence type="predicted"/>
<name>A0A6J7U069_9ZZZZ</name>
<accession>A0A6J7U069</accession>
<evidence type="ECO:0000313" key="1">
    <source>
        <dbReference type="EMBL" id="CAB5058662.1"/>
    </source>
</evidence>
<dbReference type="EMBL" id="CAFBQV010000008">
    <property type="protein sequence ID" value="CAB5058662.1"/>
    <property type="molecule type" value="Genomic_DNA"/>
</dbReference>
<protein>
    <submittedName>
        <fullName evidence="1">Unannotated protein</fullName>
    </submittedName>
</protein>
<gene>
    <name evidence="1" type="ORF">UFOPK4345_00117</name>
</gene>
<organism evidence="1">
    <name type="scientific">freshwater metagenome</name>
    <dbReference type="NCBI Taxonomy" id="449393"/>
    <lineage>
        <taxon>unclassified sequences</taxon>
        <taxon>metagenomes</taxon>
        <taxon>ecological metagenomes</taxon>
    </lineage>
</organism>
<reference evidence="1" key="1">
    <citation type="submission" date="2020-05" db="EMBL/GenBank/DDBJ databases">
        <authorList>
            <person name="Chiriac C."/>
            <person name="Salcher M."/>
            <person name="Ghai R."/>
            <person name="Kavagutti S V."/>
        </authorList>
    </citation>
    <scope>NUCLEOTIDE SEQUENCE</scope>
</reference>
<sequence>MTLKNAFRLIRLPALYTARPSAAETTNPMRPPITTDDPDAVSVFAPSKNNAVSSPSRKTATNAIVNKTVFDEPSTLLRRLELKFRAFARIQKIICVKTNIAATAIAPSTACSTLPLRPLTKTNTSVPTIAQTAIATRVPNHTTRFSARRFVFAR</sequence>
<dbReference type="AlphaFoldDB" id="A0A6J7U069"/>